<dbReference type="Proteomes" id="UP001189619">
    <property type="component" value="Chromosome"/>
</dbReference>
<dbReference type="AlphaFoldDB" id="A0AA48RD49"/>
<evidence type="ECO:0000313" key="2">
    <source>
        <dbReference type="EMBL" id="CAJ1003605.1"/>
    </source>
</evidence>
<dbReference type="InterPro" id="IPR009875">
    <property type="entry name" value="PilZ_domain"/>
</dbReference>
<evidence type="ECO:0000313" key="3">
    <source>
        <dbReference type="Proteomes" id="UP001189619"/>
    </source>
</evidence>
<reference evidence="2" key="1">
    <citation type="submission" date="2023-07" db="EMBL/GenBank/DDBJ databases">
        <authorList>
            <person name="Ivanov I."/>
            <person name="Teneva D."/>
            <person name="Stoikov I."/>
        </authorList>
    </citation>
    <scope>NUCLEOTIDE SEQUENCE</scope>
    <source>
        <strain evidence="2">4475</strain>
    </source>
</reference>
<proteinExistence type="predicted"/>
<accession>A0AA48RD49</accession>
<sequence length="153" mass="17536">MDRLVTMHQREYFRLKLAPPLCADMTIVMIKGKTMEVGSTSVLIEDISGGGLRFLTHLKLPVHDQLVLQFETNVFSQSLKMYGHIVRSAQWDVGINEYAVKLTMEEAMHREINRVVNRLAIRLRQKGALPAGSFLQGDRREFLAAVRLREEQL</sequence>
<feature type="domain" description="PilZ" evidence="1">
    <location>
        <begin position="9"/>
        <end position="116"/>
    </location>
</feature>
<dbReference type="EMBL" id="OY569118">
    <property type="protein sequence ID" value="CAJ1003605.1"/>
    <property type="molecule type" value="Genomic_DNA"/>
</dbReference>
<protein>
    <submittedName>
        <fullName evidence="2">PilZ domain-containing protein</fullName>
    </submittedName>
</protein>
<gene>
    <name evidence="2" type="primary">pilZ</name>
    <name evidence="2" type="ORF">BSPP4475_14890</name>
</gene>
<dbReference type="RefSeq" id="WP_230076645.1">
    <property type="nucleotide sequence ID" value="NZ_JAUSVZ010000001.1"/>
</dbReference>
<name>A0AA48RD49_9BACL</name>
<dbReference type="Pfam" id="PF07238">
    <property type="entry name" value="PilZ"/>
    <property type="match status" value="1"/>
</dbReference>
<evidence type="ECO:0000259" key="1">
    <source>
        <dbReference type="Pfam" id="PF07238"/>
    </source>
</evidence>
<dbReference type="GO" id="GO:0035438">
    <property type="term" value="F:cyclic-di-GMP binding"/>
    <property type="evidence" value="ECO:0007669"/>
    <property type="project" value="InterPro"/>
</dbReference>
<keyword evidence="3" id="KW-1185">Reference proteome</keyword>
<dbReference type="KEGG" id="bayd:BSPP4475_14890"/>
<organism evidence="2 3">
    <name type="scientific">Brevibacillus aydinogluensis</name>
    <dbReference type="NCBI Taxonomy" id="927786"/>
    <lineage>
        <taxon>Bacteria</taxon>
        <taxon>Bacillati</taxon>
        <taxon>Bacillota</taxon>
        <taxon>Bacilli</taxon>
        <taxon>Bacillales</taxon>
        <taxon>Paenibacillaceae</taxon>
        <taxon>Brevibacillus</taxon>
    </lineage>
</organism>